<feature type="region of interest" description="Disordered" evidence="5">
    <location>
        <begin position="338"/>
        <end position="359"/>
    </location>
</feature>
<dbReference type="CDD" id="cd22307">
    <property type="entry name" value="Adgb_C_mid-like"/>
    <property type="match status" value="1"/>
</dbReference>
<dbReference type="OrthoDB" id="9374162at2759"/>
<keyword evidence="9" id="KW-1185">Reference proteome</keyword>
<evidence type="ECO:0000256" key="1">
    <source>
        <dbReference type="ARBA" id="ARBA00022617"/>
    </source>
</evidence>
<dbReference type="InterPro" id="IPR001300">
    <property type="entry name" value="Peptidase_C2_calpain_cat"/>
</dbReference>
<dbReference type="Pfam" id="PF22070">
    <property type="entry name" value="Androglobin_V"/>
    <property type="match status" value="1"/>
</dbReference>
<dbReference type="Gene3D" id="1.10.490.10">
    <property type="entry name" value="Globins"/>
    <property type="match status" value="1"/>
</dbReference>
<feature type="region of interest" description="Disordered" evidence="5">
    <location>
        <begin position="1"/>
        <end position="43"/>
    </location>
</feature>
<reference evidence="8 9" key="1">
    <citation type="journal article" date="2019" name="Genome Biol. Evol.">
        <title>Whole-Genome Sequencing of the Giant Devil Catfish, Bagarius yarrelli.</title>
        <authorList>
            <person name="Jiang W."/>
            <person name="Lv Y."/>
            <person name="Cheng L."/>
            <person name="Yang K."/>
            <person name="Chao B."/>
            <person name="Wang X."/>
            <person name="Li Y."/>
            <person name="Pan X."/>
            <person name="You X."/>
            <person name="Zhang Y."/>
            <person name="Yang J."/>
            <person name="Li J."/>
            <person name="Zhang X."/>
            <person name="Liu S."/>
            <person name="Sun C."/>
            <person name="Yang J."/>
            <person name="Shi Q."/>
        </authorList>
    </citation>
    <scope>NUCLEOTIDE SEQUENCE [LARGE SCALE GENOMIC DNA]</scope>
    <source>
        <strain evidence="8">JWS20170419001</strain>
        <tissue evidence="8">Muscle</tissue>
    </source>
</reference>
<dbReference type="PANTHER" id="PTHR46298:SF1">
    <property type="entry name" value="ANDROGLOBIN"/>
    <property type="match status" value="1"/>
</dbReference>
<dbReference type="InterPro" id="IPR053033">
    <property type="entry name" value="Androglobin-like"/>
</dbReference>
<dbReference type="SUPFAM" id="SSF54001">
    <property type="entry name" value="Cysteine proteinases"/>
    <property type="match status" value="1"/>
</dbReference>
<dbReference type="GO" id="GO:0019825">
    <property type="term" value="F:oxygen binding"/>
    <property type="evidence" value="ECO:0007669"/>
    <property type="project" value="InterPro"/>
</dbReference>
<dbReference type="InterPro" id="IPR057249">
    <property type="entry name" value="Globin_CP_ADGB"/>
</dbReference>
<dbReference type="InterPro" id="IPR054095">
    <property type="entry name" value="Androglobin_V"/>
</dbReference>
<evidence type="ECO:0000256" key="4">
    <source>
        <dbReference type="PROSITE-ProRule" id="PRU00239"/>
    </source>
</evidence>
<dbReference type="Pfam" id="PF22068">
    <property type="entry name" value="Androglobin_II"/>
    <property type="match status" value="1"/>
</dbReference>
<evidence type="ECO:0000256" key="5">
    <source>
        <dbReference type="SAM" id="MobiDB-lite"/>
    </source>
</evidence>
<dbReference type="EMBL" id="VCAZ01000032">
    <property type="protein sequence ID" value="TSL47640.1"/>
    <property type="molecule type" value="Genomic_DNA"/>
</dbReference>
<evidence type="ECO:0000259" key="6">
    <source>
        <dbReference type="PROSITE" id="PS50203"/>
    </source>
</evidence>
<feature type="compositionally biased region" description="Basic and acidic residues" evidence="5">
    <location>
        <begin position="62"/>
        <end position="75"/>
    </location>
</feature>
<evidence type="ECO:0000313" key="9">
    <source>
        <dbReference type="Proteomes" id="UP000319801"/>
    </source>
</evidence>
<dbReference type="Pfam" id="PF22069">
    <property type="entry name" value="Androglobin_IV"/>
    <property type="match status" value="1"/>
</dbReference>
<organism evidence="8 9">
    <name type="scientific">Bagarius yarrelli</name>
    <name type="common">Goonch</name>
    <name type="synonym">Bagrus yarrelli</name>
    <dbReference type="NCBI Taxonomy" id="175774"/>
    <lineage>
        <taxon>Eukaryota</taxon>
        <taxon>Metazoa</taxon>
        <taxon>Chordata</taxon>
        <taxon>Craniata</taxon>
        <taxon>Vertebrata</taxon>
        <taxon>Euteleostomi</taxon>
        <taxon>Actinopterygii</taxon>
        <taxon>Neopterygii</taxon>
        <taxon>Teleostei</taxon>
        <taxon>Ostariophysi</taxon>
        <taxon>Siluriformes</taxon>
        <taxon>Sisoridae</taxon>
        <taxon>Sisorinae</taxon>
        <taxon>Bagarius</taxon>
    </lineage>
</organism>
<feature type="domain" description="Calpain catalytic" evidence="6">
    <location>
        <begin position="102"/>
        <end position="277"/>
    </location>
</feature>
<protein>
    <submittedName>
        <fullName evidence="8">Androglobin</fullName>
    </submittedName>
</protein>
<dbReference type="Proteomes" id="UP000319801">
    <property type="component" value="Unassembled WGS sequence"/>
</dbReference>
<dbReference type="InterPro" id="IPR054093">
    <property type="entry name" value="Androglobin_II"/>
</dbReference>
<dbReference type="InterPro" id="IPR054094">
    <property type="entry name" value="Androglobin_IV"/>
</dbReference>
<dbReference type="InterPro" id="IPR038765">
    <property type="entry name" value="Papain-like_cys_pep_sf"/>
</dbReference>
<evidence type="ECO:0000313" key="8">
    <source>
        <dbReference type="EMBL" id="TSL47640.1"/>
    </source>
</evidence>
<gene>
    <name evidence="8" type="ORF">Baya_7221</name>
</gene>
<dbReference type="GO" id="GO:0004198">
    <property type="term" value="F:calcium-dependent cysteine-type endopeptidase activity"/>
    <property type="evidence" value="ECO:0007669"/>
    <property type="project" value="InterPro"/>
</dbReference>
<evidence type="ECO:0000256" key="3">
    <source>
        <dbReference type="ARBA" id="ARBA00023004"/>
    </source>
</evidence>
<dbReference type="Pfam" id="PF00648">
    <property type="entry name" value="Peptidase_C2"/>
    <property type="match status" value="1"/>
</dbReference>
<keyword evidence="2" id="KW-0479">Metal-binding</keyword>
<dbReference type="Pfam" id="PF00612">
    <property type="entry name" value="IQ"/>
    <property type="match status" value="1"/>
</dbReference>
<feature type="domain" description="Globin" evidence="7">
    <location>
        <begin position="403"/>
        <end position="601"/>
    </location>
</feature>
<keyword evidence="1" id="KW-0349">Heme</keyword>
<name>A0A556TZL6_BAGYA</name>
<dbReference type="PROSITE" id="PS50096">
    <property type="entry name" value="IQ"/>
    <property type="match status" value="1"/>
</dbReference>
<feature type="compositionally biased region" description="Low complexity" evidence="5">
    <location>
        <begin position="14"/>
        <end position="23"/>
    </location>
</feature>
<keyword evidence="3" id="KW-0408">Iron</keyword>
<feature type="compositionally biased region" description="Acidic residues" evidence="5">
    <location>
        <begin position="338"/>
        <end position="349"/>
    </location>
</feature>
<comment type="caution">
    <text evidence="4">Lacks conserved residue(s) required for the propagation of feature annotation.</text>
</comment>
<dbReference type="GO" id="GO:0006508">
    <property type="term" value="P:proteolysis"/>
    <property type="evidence" value="ECO:0007669"/>
    <property type="project" value="InterPro"/>
</dbReference>
<feature type="compositionally biased region" description="Basic and acidic residues" evidence="5">
    <location>
        <begin position="879"/>
        <end position="896"/>
    </location>
</feature>
<dbReference type="SMART" id="SM00015">
    <property type="entry name" value="IQ"/>
    <property type="match status" value="1"/>
</dbReference>
<dbReference type="PROSITE" id="PS50203">
    <property type="entry name" value="CALPAIN_CAT"/>
    <property type="match status" value="1"/>
</dbReference>
<dbReference type="InterPro" id="IPR012292">
    <property type="entry name" value="Globin/Proto"/>
</dbReference>
<sequence>MSKSTLKKKESSSSRDLSSKSQSPAKEVSSPGSGGSRNLSGDLWKNWAPIWPEWSETEVNAEKWDSAKGAKDSKARKSPLAQFFDDPDGKVKMPASLNVHTWKRPSEHMANTVLVVVENDSTLDLMSANEHLLCSELVRRIISEIYIVWRACDNQSVDENGICEKVWRPWDHIYSLCKATKDHVPLYNNFGKYLVRLFWMGCWRKITVDDLLPFDEQNNMQLPATINQSELWPMLLTKALLKLANTEVVRDSSRELEEFSIVHCLTGWIPEHIPLKDCPLVADSKKPPAPYSKLIRTSSESTITDEPKKSEEIEGYDPVCHDVTNDQHNLPDAKDIEVSTEEQKEDDGDANVLSDPDLVPETDTMSVQEKLQETWIHAQDFSKCFQRHVLRINTRVQFGLHVQLYSNTEFVFGDEEAVMPHLEKESLQFCEKALSILRALGETVKSFSNPEKLPSALRTLEEVVCPRSLSKPAVGEHWKAFSHAVYQMFCQVLERTLTSDELFAVQGLTRELITHVSDTKYTADVPDSWTGGRQATERETHAATILQAGWKGYLVRKLLTAARPGSKQNRSVAKTLLKMWTSVESNTEKHALSLLRFMFTNNKHLKYPCGGDEWTKITFTDYSVPVHETTSSWILLFREVFYIPKAMLLVPRICSPFLCQLHVTNNDTWEEVPKFFNSVPPFTYTPNKAGYTFVAYTEETAVVGGTWRLRLISSGQHLAKLARQEPASNFVVKEFKDYYLPNKKNVICRHALSILGDVCITVQFQASKEQVCIKLSILDNEKELISKTGQGHVVIPVYCLSANEGSCGGAIEKAGVGQSQDGPGGGQNGVSDCQPAQTVSIKSYRLILLIAVTDDFKHLIEEPPVVQPVTPKKQSRAAKAKEKDKPAPKADSRTEPTIEQALDESKPHWILRVVTEKPDLERIEVKKDTERLEQIKAMKLAWEAAEPGRAVKAFHTREQYLKKLSMPGKVQTLELEPFIRRTDRPERLKDAVMEEEQQRERLEKIQSFRLYRETVVERRRQEQEQTRELIKEQRQLFDRIQEVKAEMIRSFEQNGKLLRAWICGVQP</sequence>
<dbReference type="InterPro" id="IPR000048">
    <property type="entry name" value="IQ_motif_EF-hand-BS"/>
</dbReference>
<evidence type="ECO:0000259" key="7">
    <source>
        <dbReference type="PROSITE" id="PS52042"/>
    </source>
</evidence>
<comment type="caution">
    <text evidence="8">The sequence shown here is derived from an EMBL/GenBank/DDBJ whole genome shotgun (WGS) entry which is preliminary data.</text>
</comment>
<feature type="region of interest" description="Disordered" evidence="5">
    <location>
        <begin position="867"/>
        <end position="897"/>
    </location>
</feature>
<dbReference type="AlphaFoldDB" id="A0A556TZL6"/>
<dbReference type="GO" id="GO:0046872">
    <property type="term" value="F:metal ion binding"/>
    <property type="evidence" value="ECO:0007669"/>
    <property type="project" value="UniProtKB-KW"/>
</dbReference>
<accession>A0A556TZL6</accession>
<dbReference type="PANTHER" id="PTHR46298">
    <property type="entry name" value="ANDROGLOBIN"/>
    <property type="match status" value="1"/>
</dbReference>
<feature type="region of interest" description="Disordered" evidence="5">
    <location>
        <begin position="62"/>
        <end position="81"/>
    </location>
</feature>
<dbReference type="GO" id="GO:0020037">
    <property type="term" value="F:heme binding"/>
    <property type="evidence" value="ECO:0007669"/>
    <property type="project" value="InterPro"/>
</dbReference>
<dbReference type="PROSITE" id="PS52042">
    <property type="entry name" value="GLOBIN_CP_ADGB"/>
    <property type="match status" value="1"/>
</dbReference>
<proteinExistence type="predicted"/>
<evidence type="ECO:0000256" key="2">
    <source>
        <dbReference type="ARBA" id="ARBA00022723"/>
    </source>
</evidence>